<evidence type="ECO:0000259" key="1">
    <source>
        <dbReference type="Pfam" id="PF12776"/>
    </source>
</evidence>
<gene>
    <name evidence="2" type="ORF">DM860_009657</name>
</gene>
<dbReference type="Proteomes" id="UP000249390">
    <property type="component" value="Unassembled WGS sequence"/>
</dbReference>
<organism evidence="2 3">
    <name type="scientific">Cuscuta australis</name>
    <dbReference type="NCBI Taxonomy" id="267555"/>
    <lineage>
        <taxon>Eukaryota</taxon>
        <taxon>Viridiplantae</taxon>
        <taxon>Streptophyta</taxon>
        <taxon>Embryophyta</taxon>
        <taxon>Tracheophyta</taxon>
        <taxon>Spermatophyta</taxon>
        <taxon>Magnoliopsida</taxon>
        <taxon>eudicotyledons</taxon>
        <taxon>Gunneridae</taxon>
        <taxon>Pentapetalae</taxon>
        <taxon>asterids</taxon>
        <taxon>lamiids</taxon>
        <taxon>Solanales</taxon>
        <taxon>Convolvulaceae</taxon>
        <taxon>Cuscuteae</taxon>
        <taxon>Cuscuta</taxon>
        <taxon>Cuscuta subgen. Grammica</taxon>
        <taxon>Cuscuta sect. Cleistogrammica</taxon>
    </lineage>
</organism>
<feature type="domain" description="Myb/SANT-like" evidence="1">
    <location>
        <begin position="1"/>
        <end position="96"/>
    </location>
</feature>
<dbReference type="PANTHER" id="PTHR46929:SF3">
    <property type="entry name" value="MYB_SANT-LIKE DOMAIN-CONTAINING PROTEIN"/>
    <property type="match status" value="1"/>
</dbReference>
<name>A0A328DP71_9ASTE</name>
<proteinExistence type="predicted"/>
<dbReference type="InterPro" id="IPR024752">
    <property type="entry name" value="Myb/SANT-like_dom"/>
</dbReference>
<accession>A0A328DP71</accession>
<protein>
    <recommendedName>
        <fullName evidence="1">Myb/SANT-like domain-containing protein</fullName>
    </recommendedName>
</protein>
<dbReference type="AlphaFoldDB" id="A0A328DP71"/>
<dbReference type="Pfam" id="PF12776">
    <property type="entry name" value="Myb_DNA-bind_3"/>
    <property type="match status" value="1"/>
</dbReference>
<reference evidence="2 3" key="1">
    <citation type="submission" date="2018-06" db="EMBL/GenBank/DDBJ databases">
        <title>The Genome of Cuscuta australis (Dodder) Provides Insight into the Evolution of Plant Parasitism.</title>
        <authorList>
            <person name="Liu H."/>
        </authorList>
    </citation>
    <scope>NUCLEOTIDE SEQUENCE [LARGE SCALE GENOMIC DNA]</scope>
    <source>
        <strain evidence="3">cv. Yunnan</strain>
        <tissue evidence="2">Vines</tissue>
    </source>
</reference>
<dbReference type="PANTHER" id="PTHR46929">
    <property type="entry name" value="EXPRESSED PROTEIN"/>
    <property type="match status" value="1"/>
</dbReference>
<keyword evidence="3" id="KW-1185">Reference proteome</keyword>
<sequence length="129" mass="14807">MDKVLGASFIEQLNQGNKLDGKLAWKSTSWTAAINALQVKLNVKVDKHNIQARLKTWEKHYDILHPLLISCNSGSPITWDYTAGRIMVHDENVWNERLKVCSCLLTLHLTRDQNTLLMNSHFAFLMAQF</sequence>
<evidence type="ECO:0000313" key="2">
    <source>
        <dbReference type="EMBL" id="RAL45793.1"/>
    </source>
</evidence>
<dbReference type="EMBL" id="NQVE01000129">
    <property type="protein sequence ID" value="RAL45793.1"/>
    <property type="molecule type" value="Genomic_DNA"/>
</dbReference>
<evidence type="ECO:0000313" key="3">
    <source>
        <dbReference type="Proteomes" id="UP000249390"/>
    </source>
</evidence>
<comment type="caution">
    <text evidence="2">The sequence shown here is derived from an EMBL/GenBank/DDBJ whole genome shotgun (WGS) entry which is preliminary data.</text>
</comment>